<reference evidence="9" key="1">
    <citation type="journal article" date="2023" name="G3 (Bethesda)">
        <title>Whole genome assembly and annotation of the endangered Caribbean coral Acropora cervicornis.</title>
        <authorList>
            <person name="Selwyn J.D."/>
            <person name="Vollmer S.V."/>
        </authorList>
    </citation>
    <scope>NUCLEOTIDE SEQUENCE</scope>
    <source>
        <strain evidence="9">K2</strain>
    </source>
</reference>
<dbReference type="GO" id="GO:0006412">
    <property type="term" value="P:translation"/>
    <property type="evidence" value="ECO:0007669"/>
    <property type="project" value="InterPro"/>
</dbReference>
<evidence type="ECO:0000256" key="7">
    <source>
        <dbReference type="ARBA" id="ARBA00039442"/>
    </source>
</evidence>
<reference evidence="9" key="2">
    <citation type="journal article" date="2023" name="Science">
        <title>Genomic signatures of disease resistance in endangered staghorn corals.</title>
        <authorList>
            <person name="Vollmer S.V."/>
            <person name="Selwyn J.D."/>
            <person name="Despard B.A."/>
            <person name="Roesel C.L."/>
        </authorList>
    </citation>
    <scope>NUCLEOTIDE SEQUENCE</scope>
    <source>
        <strain evidence="9">K2</strain>
    </source>
</reference>
<dbReference type="Proteomes" id="UP001249851">
    <property type="component" value="Unassembled WGS sequence"/>
</dbReference>
<evidence type="ECO:0000313" key="9">
    <source>
        <dbReference type="EMBL" id="KAK2566801.1"/>
    </source>
</evidence>
<comment type="caution">
    <text evidence="9">The sequence shown here is derived from an EMBL/GenBank/DDBJ whole genome shotgun (WGS) entry which is preliminary data.</text>
</comment>
<dbReference type="GO" id="GO:1990904">
    <property type="term" value="C:ribonucleoprotein complex"/>
    <property type="evidence" value="ECO:0007669"/>
    <property type="project" value="UniProtKB-KW"/>
</dbReference>
<evidence type="ECO:0000256" key="4">
    <source>
        <dbReference type="ARBA" id="ARBA00023128"/>
    </source>
</evidence>
<accession>A0AAD9QSX9</accession>
<dbReference type="GO" id="GO:0005840">
    <property type="term" value="C:ribosome"/>
    <property type="evidence" value="ECO:0007669"/>
    <property type="project" value="UniProtKB-KW"/>
</dbReference>
<dbReference type="Pfam" id="PF07147">
    <property type="entry name" value="PDCD9"/>
    <property type="match status" value="1"/>
</dbReference>
<dbReference type="EMBL" id="JARQWQ010000016">
    <property type="protein sequence ID" value="KAK2566801.1"/>
    <property type="molecule type" value="Genomic_DNA"/>
</dbReference>
<keyword evidence="4" id="KW-0496">Mitochondrion</keyword>
<evidence type="ECO:0000256" key="5">
    <source>
        <dbReference type="ARBA" id="ARBA00023274"/>
    </source>
</evidence>
<dbReference type="InterPro" id="IPR052482">
    <property type="entry name" value="mtLSU_mL37"/>
</dbReference>
<keyword evidence="5" id="KW-0687">Ribonucleoprotein</keyword>
<keyword evidence="10" id="KW-1185">Reference proteome</keyword>
<name>A0AAD9QSX9_ACRCE</name>
<evidence type="ECO:0000256" key="2">
    <source>
        <dbReference type="ARBA" id="ARBA00022946"/>
    </source>
</evidence>
<evidence type="ECO:0000256" key="8">
    <source>
        <dbReference type="ARBA" id="ARBA00041617"/>
    </source>
</evidence>
<evidence type="ECO:0000256" key="1">
    <source>
        <dbReference type="ARBA" id="ARBA00004173"/>
    </source>
</evidence>
<organism evidence="9 10">
    <name type="scientific">Acropora cervicornis</name>
    <name type="common">Staghorn coral</name>
    <dbReference type="NCBI Taxonomy" id="6130"/>
    <lineage>
        <taxon>Eukaryota</taxon>
        <taxon>Metazoa</taxon>
        <taxon>Cnidaria</taxon>
        <taxon>Anthozoa</taxon>
        <taxon>Hexacorallia</taxon>
        <taxon>Scleractinia</taxon>
        <taxon>Astrocoeniina</taxon>
        <taxon>Acroporidae</taxon>
        <taxon>Acropora</taxon>
    </lineage>
</organism>
<gene>
    <name evidence="9" type="ORF">P5673_009482</name>
</gene>
<keyword evidence="3 9" id="KW-0689">Ribosomal protein</keyword>
<evidence type="ECO:0000256" key="3">
    <source>
        <dbReference type="ARBA" id="ARBA00022980"/>
    </source>
</evidence>
<sequence length="351" mass="40234">MATITPPARTNLSRFLSSMLHWKGYSVAAEIQPYVYHPQSRVLEPEKQSLYLTKTLQMGGITKCLQQTVIDRKVRKEMMERFRESVIQTRLFNYEGEHATRDMCAIPLMQNMLRVVWSYTSSFPKLMETSLTYKPRISVSYKRHNTDLMISGNLGFLLSSKYPLKEVKDYNAIQSTQKQQLDKPDVISPVFNLNKAKTGQKLDTGFFDGVPFPFPHTLVLVSTKQKWTTSDLVAQGTMFSFGRLAAEALNQGTRLGNDLEKPLVTQCIATDGIRLSFLCYQLNTLDLENNNGIKNMVWITPGEFMYIKPLIKEIPGIRKRDPPTYEVELQGFNDNCFEMFVKMMLNGCQET</sequence>
<dbReference type="GO" id="GO:0005739">
    <property type="term" value="C:mitochondrion"/>
    <property type="evidence" value="ECO:0007669"/>
    <property type="project" value="UniProtKB-SubCell"/>
</dbReference>
<evidence type="ECO:0000313" key="10">
    <source>
        <dbReference type="Proteomes" id="UP001249851"/>
    </source>
</evidence>
<dbReference type="PANTHER" id="PTHR15889">
    <property type="entry name" value="MITOCHONDRIAL RIBOSOMAL PROTEIN L37"/>
    <property type="match status" value="1"/>
</dbReference>
<dbReference type="AlphaFoldDB" id="A0AAD9QSX9"/>
<comment type="subcellular location">
    <subcellularLocation>
        <location evidence="1">Mitochondrion</location>
    </subcellularLocation>
</comment>
<comment type="similarity">
    <text evidence="6">Belongs to the mitochondrion-specific ribosomal protein mL37 family.</text>
</comment>
<dbReference type="InterPro" id="IPR010793">
    <property type="entry name" value="Ribosomal_mL37/mL65"/>
</dbReference>
<keyword evidence="2" id="KW-0809">Transit peptide</keyword>
<dbReference type="PANTHER" id="PTHR15889:SF2">
    <property type="entry name" value="LARGE RIBOSOMAL SUBUNIT PROTEIN ML37"/>
    <property type="match status" value="1"/>
</dbReference>
<protein>
    <recommendedName>
        <fullName evidence="7">Large ribosomal subunit protein mL37</fullName>
    </recommendedName>
    <alternativeName>
        <fullName evidence="8">39S ribosomal protein L37, mitochondrial</fullName>
    </alternativeName>
</protein>
<evidence type="ECO:0000256" key="6">
    <source>
        <dbReference type="ARBA" id="ARBA00037985"/>
    </source>
</evidence>
<dbReference type="GO" id="GO:0003735">
    <property type="term" value="F:structural constituent of ribosome"/>
    <property type="evidence" value="ECO:0007669"/>
    <property type="project" value="InterPro"/>
</dbReference>
<proteinExistence type="inferred from homology"/>